<protein>
    <submittedName>
        <fullName evidence="7">M42 family metallopeptidase</fullName>
    </submittedName>
</protein>
<comment type="caution">
    <text evidence="7">The sequence shown here is derived from an EMBL/GenBank/DDBJ whole genome shotgun (WGS) entry which is preliminary data.</text>
</comment>
<gene>
    <name evidence="7" type="ORF">KKP3000_003006</name>
</gene>
<dbReference type="PANTHER" id="PTHR32481">
    <property type="entry name" value="AMINOPEPTIDASE"/>
    <property type="match status" value="1"/>
</dbReference>
<evidence type="ECO:0000313" key="7">
    <source>
        <dbReference type="EMBL" id="MFB5189729.1"/>
    </source>
</evidence>
<keyword evidence="5" id="KW-0378">Hydrolase</keyword>
<dbReference type="InterPro" id="IPR008007">
    <property type="entry name" value="Peptidase_M42"/>
</dbReference>
<evidence type="ECO:0000313" key="8">
    <source>
        <dbReference type="Proteomes" id="UP001579974"/>
    </source>
</evidence>
<dbReference type="RefSeq" id="WP_275475225.1">
    <property type="nucleotide sequence ID" value="NZ_CP162940.1"/>
</dbReference>
<reference evidence="7 8" key="1">
    <citation type="journal article" date="2024" name="Int. J. Mol. Sci.">
        <title>Exploration of Alicyclobacillus spp. Genome in Search of Antibiotic Resistance.</title>
        <authorList>
            <person name="Bucka-Kolendo J."/>
            <person name="Kiousi D.E."/>
            <person name="Dekowska A."/>
            <person name="Mikolajczuk-Szczyrba A."/>
            <person name="Karadedos D.M."/>
            <person name="Michael P."/>
            <person name="Galanis A."/>
            <person name="Sokolowska B."/>
        </authorList>
    </citation>
    <scope>NUCLEOTIDE SEQUENCE [LARGE SCALE GENOMIC DNA]</scope>
    <source>
        <strain evidence="7 8">KKP 3000</strain>
    </source>
</reference>
<organism evidence="7 8">
    <name type="scientific">Alicyclobacillus fastidiosus</name>
    <dbReference type="NCBI Taxonomy" id="392011"/>
    <lineage>
        <taxon>Bacteria</taxon>
        <taxon>Bacillati</taxon>
        <taxon>Bacillota</taxon>
        <taxon>Bacilli</taxon>
        <taxon>Bacillales</taxon>
        <taxon>Alicyclobacillaceae</taxon>
        <taxon>Alicyclobacillus</taxon>
    </lineage>
</organism>
<accession>A0ABV5ABT6</accession>
<sequence length="352" mass="38129">MQALLRELTDLLGPCGHEHDVARYIAQRVRPFADEVKVDGVGNVIAMVRGASPGPTLVVSTHMDEVGFIVKKIEENGLLRFDKLGGHDDRILLAQRVRIGTDKGIVPGVIGTISAHMSKYDDPDKVRRHAKLYIDIGARDRKEVEELGVQVGDPISWATDLERIGKTRVVGKAFDDRAGCAVLIQALSDIDFTKVSGTVYAVFSVQEEVGLRGARVAAHQIEADVALAVDTTAVSDTVEEMMDDTLGLGRGPGIKVMDFSLIASVAVRKKLVALAKSNEIPYQLEVFSGIGTDAGELSAGHRGVPTGVLSIPSRYAHSPIEVIDLEDLQHTKELLVHFIEDLHPNSSFAFID</sequence>
<evidence type="ECO:0000256" key="4">
    <source>
        <dbReference type="ARBA" id="ARBA00022723"/>
    </source>
</evidence>
<dbReference type="Pfam" id="PF05343">
    <property type="entry name" value="Peptidase_M42"/>
    <property type="match status" value="1"/>
</dbReference>
<keyword evidence="3" id="KW-0645">Protease</keyword>
<dbReference type="EMBL" id="JBDXSU010000003">
    <property type="protein sequence ID" value="MFB5189729.1"/>
    <property type="molecule type" value="Genomic_DNA"/>
</dbReference>
<dbReference type="PANTHER" id="PTHR32481:SF7">
    <property type="entry name" value="AMINOPEPTIDASE YHFE-RELATED"/>
    <property type="match status" value="1"/>
</dbReference>
<dbReference type="SUPFAM" id="SSF53187">
    <property type="entry name" value="Zn-dependent exopeptidases"/>
    <property type="match status" value="1"/>
</dbReference>
<dbReference type="InterPro" id="IPR051464">
    <property type="entry name" value="Peptidase_M42_aminopept"/>
</dbReference>
<evidence type="ECO:0000256" key="2">
    <source>
        <dbReference type="ARBA" id="ARBA00022438"/>
    </source>
</evidence>
<keyword evidence="8" id="KW-1185">Reference proteome</keyword>
<evidence type="ECO:0000256" key="3">
    <source>
        <dbReference type="ARBA" id="ARBA00022670"/>
    </source>
</evidence>
<keyword evidence="4" id="KW-0479">Metal-binding</keyword>
<evidence type="ECO:0000256" key="6">
    <source>
        <dbReference type="PIRNR" id="PIRNR001123"/>
    </source>
</evidence>
<dbReference type="PIRSF" id="PIRSF001123">
    <property type="entry name" value="PepA_GA"/>
    <property type="match status" value="1"/>
</dbReference>
<evidence type="ECO:0000256" key="5">
    <source>
        <dbReference type="ARBA" id="ARBA00022801"/>
    </source>
</evidence>
<comment type="similarity">
    <text evidence="1 6">Belongs to the peptidase M42 family.</text>
</comment>
<dbReference type="Gene3D" id="3.40.630.10">
    <property type="entry name" value="Zn peptidases"/>
    <property type="match status" value="1"/>
</dbReference>
<name>A0ABV5ABT6_9BACL</name>
<dbReference type="Proteomes" id="UP001579974">
    <property type="component" value="Unassembled WGS sequence"/>
</dbReference>
<dbReference type="InterPro" id="IPR023367">
    <property type="entry name" value="Peptidase_M42_dom2"/>
</dbReference>
<dbReference type="Gene3D" id="2.40.30.40">
    <property type="entry name" value="Peptidase M42, domain 2"/>
    <property type="match status" value="1"/>
</dbReference>
<dbReference type="SUPFAM" id="SSF101821">
    <property type="entry name" value="Aminopeptidase/glucanase lid domain"/>
    <property type="match status" value="1"/>
</dbReference>
<dbReference type="CDD" id="cd05656">
    <property type="entry name" value="M42_Frv"/>
    <property type="match status" value="1"/>
</dbReference>
<keyword evidence="2" id="KW-0031">Aminopeptidase</keyword>
<proteinExistence type="inferred from homology"/>
<evidence type="ECO:0000256" key="1">
    <source>
        <dbReference type="ARBA" id="ARBA00006272"/>
    </source>
</evidence>